<dbReference type="Pfam" id="PF00814">
    <property type="entry name" value="TsaD"/>
    <property type="match status" value="1"/>
</dbReference>
<proteinExistence type="predicted"/>
<dbReference type="EMBL" id="BMJV01000002">
    <property type="protein sequence ID" value="GGG67929.1"/>
    <property type="molecule type" value="Genomic_DNA"/>
</dbReference>
<evidence type="ECO:0000256" key="1">
    <source>
        <dbReference type="SAM" id="MobiDB-lite"/>
    </source>
</evidence>
<feature type="region of interest" description="Disordered" evidence="1">
    <location>
        <begin position="199"/>
        <end position="223"/>
    </location>
</feature>
<keyword evidence="4" id="KW-1185">Reference proteome</keyword>
<gene>
    <name evidence="3" type="ORF">GCM10011415_13800</name>
</gene>
<dbReference type="PANTHER" id="PTHR11735:SF11">
    <property type="entry name" value="TRNA THREONYLCARBAMOYLADENOSINE BIOSYNTHESIS PROTEIN TSAB"/>
    <property type="match status" value="1"/>
</dbReference>
<reference evidence="3" key="2">
    <citation type="submission" date="2020-09" db="EMBL/GenBank/DDBJ databases">
        <authorList>
            <person name="Sun Q."/>
            <person name="Zhou Y."/>
        </authorList>
    </citation>
    <scope>NUCLEOTIDE SEQUENCE</scope>
    <source>
        <strain evidence="3">CGMCC 1.15762</strain>
    </source>
</reference>
<dbReference type="PANTHER" id="PTHR11735">
    <property type="entry name" value="TRNA N6-ADENOSINE THREONYLCARBAMOYLTRANSFERASE"/>
    <property type="match status" value="1"/>
</dbReference>
<dbReference type="RefSeq" id="WP_188789489.1">
    <property type="nucleotide sequence ID" value="NZ_BMJV01000002.1"/>
</dbReference>
<dbReference type="InterPro" id="IPR022496">
    <property type="entry name" value="T6A_TsaB"/>
</dbReference>
<dbReference type="InterPro" id="IPR000905">
    <property type="entry name" value="Gcp-like_dom"/>
</dbReference>
<accession>A0A8J2ZIY0</accession>
<dbReference type="InterPro" id="IPR043129">
    <property type="entry name" value="ATPase_NBD"/>
</dbReference>
<dbReference type="NCBIfam" id="TIGR03725">
    <property type="entry name" value="T6A_YeaZ"/>
    <property type="match status" value="1"/>
</dbReference>
<dbReference type="Proteomes" id="UP000617145">
    <property type="component" value="Unassembled WGS sequence"/>
</dbReference>
<dbReference type="Gene3D" id="3.30.420.40">
    <property type="match status" value="2"/>
</dbReference>
<reference evidence="3" key="1">
    <citation type="journal article" date="2014" name="Int. J. Syst. Evol. Microbiol.">
        <title>Complete genome sequence of Corynebacterium casei LMG S-19264T (=DSM 44701T), isolated from a smear-ripened cheese.</title>
        <authorList>
            <consortium name="US DOE Joint Genome Institute (JGI-PGF)"/>
            <person name="Walter F."/>
            <person name="Albersmeier A."/>
            <person name="Kalinowski J."/>
            <person name="Ruckert C."/>
        </authorList>
    </citation>
    <scope>NUCLEOTIDE SEQUENCE</scope>
    <source>
        <strain evidence="3">CGMCC 1.15762</strain>
    </source>
</reference>
<feature type="domain" description="Gcp-like" evidence="2">
    <location>
        <begin position="34"/>
        <end position="126"/>
    </location>
</feature>
<sequence length="223" mass="22736">MTEQPTILGFDTSGPHVCCAVLRGGTVVAEIHEDMARGQAEALMPMLERVLGLAGIGWSDLDALAVGVGPGNFTGIRISVSCARGLSLALGIPVQGVSSFELMRGEDGPDDALVLVGAPRGQAYAMPFVRGAPAAEPRFIVPEHPPEDLCAPGAVVRGAGASALAAQLGREGAEAVLGDIPARLVRCAARLLADNPAPGRPAPLYVKPADAAPSRDTPPAILT</sequence>
<evidence type="ECO:0000259" key="2">
    <source>
        <dbReference type="Pfam" id="PF00814"/>
    </source>
</evidence>
<comment type="caution">
    <text evidence="3">The sequence shown here is derived from an EMBL/GenBank/DDBJ whole genome shotgun (WGS) entry which is preliminary data.</text>
</comment>
<evidence type="ECO:0000313" key="4">
    <source>
        <dbReference type="Proteomes" id="UP000617145"/>
    </source>
</evidence>
<dbReference type="AlphaFoldDB" id="A0A8J2ZIY0"/>
<dbReference type="GO" id="GO:0005829">
    <property type="term" value="C:cytosol"/>
    <property type="evidence" value="ECO:0007669"/>
    <property type="project" value="TreeGrafter"/>
</dbReference>
<evidence type="ECO:0000313" key="3">
    <source>
        <dbReference type="EMBL" id="GGG67929.1"/>
    </source>
</evidence>
<organism evidence="3 4">
    <name type="scientific">Salipiger pallidus</name>
    <dbReference type="NCBI Taxonomy" id="1775170"/>
    <lineage>
        <taxon>Bacteria</taxon>
        <taxon>Pseudomonadati</taxon>
        <taxon>Pseudomonadota</taxon>
        <taxon>Alphaproteobacteria</taxon>
        <taxon>Rhodobacterales</taxon>
        <taxon>Roseobacteraceae</taxon>
        <taxon>Salipiger</taxon>
    </lineage>
</organism>
<dbReference type="GO" id="GO:0002949">
    <property type="term" value="P:tRNA threonylcarbamoyladenosine modification"/>
    <property type="evidence" value="ECO:0007669"/>
    <property type="project" value="InterPro"/>
</dbReference>
<dbReference type="SUPFAM" id="SSF53067">
    <property type="entry name" value="Actin-like ATPase domain"/>
    <property type="match status" value="1"/>
</dbReference>
<name>A0A8J2ZIY0_9RHOB</name>
<protein>
    <submittedName>
        <fullName evidence="3">tRNA N6-adenosine(37)-N6-threonylcarbamoyltransferase complex dimerization subunit TsaB</fullName>
    </submittedName>
</protein>